<dbReference type="EMBL" id="JANPWB010000001">
    <property type="protein sequence ID" value="KAJ1217875.1"/>
    <property type="molecule type" value="Genomic_DNA"/>
</dbReference>
<proteinExistence type="predicted"/>
<gene>
    <name evidence="2" type="ORF">NDU88_005462</name>
</gene>
<feature type="region of interest" description="Disordered" evidence="1">
    <location>
        <begin position="1"/>
        <end position="123"/>
    </location>
</feature>
<organism evidence="2 3">
    <name type="scientific">Pleurodeles waltl</name>
    <name type="common">Iberian ribbed newt</name>
    <dbReference type="NCBI Taxonomy" id="8319"/>
    <lineage>
        <taxon>Eukaryota</taxon>
        <taxon>Metazoa</taxon>
        <taxon>Chordata</taxon>
        <taxon>Craniata</taxon>
        <taxon>Vertebrata</taxon>
        <taxon>Euteleostomi</taxon>
        <taxon>Amphibia</taxon>
        <taxon>Batrachia</taxon>
        <taxon>Caudata</taxon>
        <taxon>Salamandroidea</taxon>
        <taxon>Salamandridae</taxon>
        <taxon>Pleurodelinae</taxon>
        <taxon>Pleurodeles</taxon>
    </lineage>
</organism>
<protein>
    <submittedName>
        <fullName evidence="2">Uncharacterized protein</fullName>
    </submittedName>
</protein>
<evidence type="ECO:0000256" key="1">
    <source>
        <dbReference type="SAM" id="MobiDB-lite"/>
    </source>
</evidence>
<dbReference type="AlphaFoldDB" id="A0AAV7X0Q9"/>
<comment type="caution">
    <text evidence="2">The sequence shown here is derived from an EMBL/GenBank/DDBJ whole genome shotgun (WGS) entry which is preliminary data.</text>
</comment>
<name>A0AAV7X0Q9_PLEWA</name>
<reference evidence="2" key="1">
    <citation type="journal article" date="2022" name="bioRxiv">
        <title>Sequencing and chromosome-scale assembly of the giantPleurodeles waltlgenome.</title>
        <authorList>
            <person name="Brown T."/>
            <person name="Elewa A."/>
            <person name="Iarovenko S."/>
            <person name="Subramanian E."/>
            <person name="Araus A.J."/>
            <person name="Petzold A."/>
            <person name="Susuki M."/>
            <person name="Suzuki K.-i.T."/>
            <person name="Hayashi T."/>
            <person name="Toyoda A."/>
            <person name="Oliveira C."/>
            <person name="Osipova E."/>
            <person name="Leigh N.D."/>
            <person name="Simon A."/>
            <person name="Yun M.H."/>
        </authorList>
    </citation>
    <scope>NUCLEOTIDE SEQUENCE</scope>
    <source>
        <strain evidence="2">20211129_DDA</strain>
        <tissue evidence="2">Liver</tissue>
    </source>
</reference>
<sequence length="123" mass="13408">MRPSPGEEGSGLGCIKRTRHAGRDYHCRSQPGSIDDADKSLAASGEWRAGTGNERLSGTSKRRPDENWWRRSVKQEGGISGTDDSEETSRTLGALPEESEAREAPSNNSSHAYGKAWPSQVHE</sequence>
<keyword evidence="3" id="KW-1185">Reference proteome</keyword>
<evidence type="ECO:0000313" key="2">
    <source>
        <dbReference type="EMBL" id="KAJ1217875.1"/>
    </source>
</evidence>
<accession>A0AAV7X0Q9</accession>
<evidence type="ECO:0000313" key="3">
    <source>
        <dbReference type="Proteomes" id="UP001066276"/>
    </source>
</evidence>
<dbReference type="Proteomes" id="UP001066276">
    <property type="component" value="Chromosome 1_1"/>
</dbReference>